<dbReference type="Proteomes" id="UP000516314">
    <property type="component" value="Chromosome 2"/>
</dbReference>
<name>A0A7G2EG00_ARATH</name>
<gene>
    <name evidence="2" type="ORF">AT9943_LOCUS7988</name>
</gene>
<accession>A0A7G2EG00</accession>
<evidence type="ECO:0000313" key="2">
    <source>
        <dbReference type="EMBL" id="CAD5319823.1"/>
    </source>
</evidence>
<reference evidence="2 3" key="1">
    <citation type="submission" date="2020-09" db="EMBL/GenBank/DDBJ databases">
        <authorList>
            <person name="Ashkenazy H."/>
        </authorList>
    </citation>
    <scope>NUCLEOTIDE SEQUENCE [LARGE SCALE GENOMIC DNA]</scope>
    <source>
        <strain evidence="3">cv. Cdm-0</strain>
    </source>
</reference>
<sequence length="60" mass="6584">MVLVSKAHLFKPTYPPSKERMIGPEALFFHQDQPSLTSSSLSSKPFPLGRPKSPSTPSNT</sequence>
<evidence type="ECO:0000256" key="1">
    <source>
        <dbReference type="SAM" id="MobiDB-lite"/>
    </source>
</evidence>
<dbReference type="EMBL" id="LR881467">
    <property type="protein sequence ID" value="CAD5319823.1"/>
    <property type="molecule type" value="Genomic_DNA"/>
</dbReference>
<feature type="region of interest" description="Disordered" evidence="1">
    <location>
        <begin position="33"/>
        <end position="60"/>
    </location>
</feature>
<dbReference type="AlphaFoldDB" id="A0A7G2EG00"/>
<organism evidence="2 3">
    <name type="scientific">Arabidopsis thaliana</name>
    <name type="common">Mouse-ear cress</name>
    <dbReference type="NCBI Taxonomy" id="3702"/>
    <lineage>
        <taxon>Eukaryota</taxon>
        <taxon>Viridiplantae</taxon>
        <taxon>Streptophyta</taxon>
        <taxon>Embryophyta</taxon>
        <taxon>Tracheophyta</taxon>
        <taxon>Spermatophyta</taxon>
        <taxon>Magnoliopsida</taxon>
        <taxon>eudicotyledons</taxon>
        <taxon>Gunneridae</taxon>
        <taxon>Pentapetalae</taxon>
        <taxon>rosids</taxon>
        <taxon>malvids</taxon>
        <taxon>Brassicales</taxon>
        <taxon>Brassicaceae</taxon>
        <taxon>Camelineae</taxon>
        <taxon>Arabidopsis</taxon>
    </lineage>
</organism>
<proteinExistence type="predicted"/>
<protein>
    <submittedName>
        <fullName evidence="2">(thale cress) hypothetical protein</fullName>
    </submittedName>
</protein>
<evidence type="ECO:0000313" key="3">
    <source>
        <dbReference type="Proteomes" id="UP000516314"/>
    </source>
</evidence>